<evidence type="ECO:0000256" key="1">
    <source>
        <dbReference type="SAM" id="MobiDB-lite"/>
    </source>
</evidence>
<dbReference type="EMBL" id="JACHXE010000015">
    <property type="protein sequence ID" value="MBB3081736.1"/>
    <property type="molecule type" value="Genomic_DNA"/>
</dbReference>
<accession>A0A7W5F6E1</accession>
<dbReference type="RefSeq" id="WP_184599811.1">
    <property type="nucleotide sequence ID" value="NZ_BMUP01000015.1"/>
</dbReference>
<feature type="region of interest" description="Disordered" evidence="1">
    <location>
        <begin position="94"/>
        <end position="114"/>
    </location>
</feature>
<dbReference type="Proteomes" id="UP000572907">
    <property type="component" value="Unassembled WGS sequence"/>
</dbReference>
<organism evidence="3 4">
    <name type="scientific">Streptomyces violarus</name>
    <dbReference type="NCBI Taxonomy" id="67380"/>
    <lineage>
        <taxon>Bacteria</taxon>
        <taxon>Bacillati</taxon>
        <taxon>Actinomycetota</taxon>
        <taxon>Actinomycetes</taxon>
        <taxon>Kitasatosporales</taxon>
        <taxon>Streptomycetaceae</taxon>
        <taxon>Streptomyces</taxon>
    </lineage>
</organism>
<gene>
    <name evidence="3" type="ORF">FHS41_008294</name>
</gene>
<proteinExistence type="predicted"/>
<protein>
    <recommendedName>
        <fullName evidence="5">NACHT domain-containing protein</fullName>
    </recommendedName>
</protein>
<evidence type="ECO:0008006" key="5">
    <source>
        <dbReference type="Google" id="ProtNLM"/>
    </source>
</evidence>
<sequence length="655" mass="69541">MTYTLWSIRHGTWKATDLVTLIGLPISAGSLAVAILALRKEAGNEADLAISWARTLARKVTEGEGLVRSQLLGKDFQRINLRYRLQAAPARPAKAPPVGRLFDAPPAAAPRRAPRPSLPDITNYYCGTKPARLVITGAAGAGKTVLTLELLLGLLKVRSDTDPVPIRVPLAQWDARMPLRTLLIKRLDDTYGCPAAQAGTLVDQGLVLPVLDGLDEMDPTLPDGTPDPEAPRARAALDRLNEYRDPDGLGAGPVILTCRTDHYVALPRTEALLDAALVTIDPVDTGAAATYLAAQTVGDPQRWQPLLRQLSAHPTGPHGELLATPWRLCLVATVYRRAGDPTDLLRHATQADLDSDLLGRYITDVAKNIENRHGYAPGQIHRWLHHLTSRLAPTPDNPAAGTDLALHDLWPLAGRVRVGATDALLSAALVSLPTLPFALHTGEPALFTALIAVLALGTGLAHAVPPLPRRLHLGRLPTARGLQDFAFSLAGGVLFGLLAGFGIKHMFHATSAPEVCLTAGLAFGIARGAMDAMAGEMEPREAATPRTVIGEAAACGLVGALAAGLAGGAAGASLDGLPGGLATGIAAALAVGLGGSQARRYVVFLMCSHRRLPFRLARFLDWSCKAGLLRHSGPSYQFRHRELQRWLTENPTPVP</sequence>
<feature type="transmembrane region" description="Helical" evidence="2">
    <location>
        <begin position="485"/>
        <end position="503"/>
    </location>
</feature>
<evidence type="ECO:0000256" key="2">
    <source>
        <dbReference type="SAM" id="Phobius"/>
    </source>
</evidence>
<keyword evidence="2" id="KW-1133">Transmembrane helix</keyword>
<dbReference type="AlphaFoldDB" id="A0A7W5F6E1"/>
<feature type="transmembrane region" description="Helical" evidence="2">
    <location>
        <begin position="509"/>
        <end position="526"/>
    </location>
</feature>
<comment type="caution">
    <text evidence="3">The sequence shown here is derived from an EMBL/GenBank/DDBJ whole genome shotgun (WGS) entry which is preliminary data.</text>
</comment>
<feature type="transmembrane region" description="Helical" evidence="2">
    <location>
        <begin position="576"/>
        <end position="596"/>
    </location>
</feature>
<evidence type="ECO:0000313" key="3">
    <source>
        <dbReference type="EMBL" id="MBB3081736.1"/>
    </source>
</evidence>
<keyword evidence="2" id="KW-0812">Transmembrane</keyword>
<dbReference type="Gene3D" id="3.40.50.300">
    <property type="entry name" value="P-loop containing nucleotide triphosphate hydrolases"/>
    <property type="match status" value="1"/>
</dbReference>
<evidence type="ECO:0000313" key="4">
    <source>
        <dbReference type="Proteomes" id="UP000572907"/>
    </source>
</evidence>
<keyword evidence="2" id="KW-0472">Membrane</keyword>
<name>A0A7W5F6E1_9ACTN</name>
<keyword evidence="4" id="KW-1185">Reference proteome</keyword>
<reference evidence="3 4" key="1">
    <citation type="submission" date="2020-08" db="EMBL/GenBank/DDBJ databases">
        <title>Genomic Encyclopedia of Type Strains, Phase III (KMG-III): the genomes of soil and plant-associated and newly described type strains.</title>
        <authorList>
            <person name="Whitman W."/>
        </authorList>
    </citation>
    <scope>NUCLEOTIDE SEQUENCE [LARGE SCALE GENOMIC DNA]</scope>
    <source>
        <strain evidence="3 4">CECT 3237</strain>
    </source>
</reference>
<feature type="transmembrane region" description="Helical" evidence="2">
    <location>
        <begin position="547"/>
        <end position="570"/>
    </location>
</feature>
<dbReference type="InterPro" id="IPR027417">
    <property type="entry name" value="P-loop_NTPase"/>
</dbReference>
<feature type="transmembrane region" description="Helical" evidence="2">
    <location>
        <begin position="445"/>
        <end position="464"/>
    </location>
</feature>